<dbReference type="InterPro" id="IPR015943">
    <property type="entry name" value="WD40/YVTN_repeat-like_dom_sf"/>
</dbReference>
<dbReference type="AlphaFoldDB" id="A0A2W5Q893"/>
<dbReference type="InterPro" id="IPR050282">
    <property type="entry name" value="Cycloisomerase_2"/>
</dbReference>
<dbReference type="Pfam" id="PF10282">
    <property type="entry name" value="Lactonase"/>
    <property type="match status" value="1"/>
</dbReference>
<dbReference type="EMBL" id="QFPP01000175">
    <property type="protein sequence ID" value="PZQ73616.1"/>
    <property type="molecule type" value="Genomic_DNA"/>
</dbReference>
<name>A0A2W5Q893_VARPD</name>
<evidence type="ECO:0000256" key="1">
    <source>
        <dbReference type="ARBA" id="ARBA00005564"/>
    </source>
</evidence>
<evidence type="ECO:0000256" key="2">
    <source>
        <dbReference type="ARBA" id="ARBA00022526"/>
    </source>
</evidence>
<dbReference type="SUPFAM" id="SSF50974">
    <property type="entry name" value="Nitrous oxide reductase, N-terminal domain"/>
    <property type="match status" value="1"/>
</dbReference>
<protein>
    <recommendedName>
        <fullName evidence="5">DUF1513 domain-containing protein</fullName>
    </recommendedName>
</protein>
<dbReference type="InterPro" id="IPR019405">
    <property type="entry name" value="Lactonase_7-beta_prop"/>
</dbReference>
<dbReference type="InterPro" id="IPR011045">
    <property type="entry name" value="N2O_reductase_N"/>
</dbReference>
<evidence type="ECO:0008006" key="5">
    <source>
        <dbReference type="Google" id="ProtNLM"/>
    </source>
</evidence>
<keyword evidence="2" id="KW-0313">Glucose metabolism</keyword>
<dbReference type="GO" id="GO:0006006">
    <property type="term" value="P:glucose metabolic process"/>
    <property type="evidence" value="ECO:0007669"/>
    <property type="project" value="UniProtKB-KW"/>
</dbReference>
<sequence length="387" mass="40980">MSPTANPSIVAAVGSALLRHRLDPDGHMDAADALALELDVQYACFHPGRPLLYVLCSNGGVGRAGDRHALVVLRLDGPRLAVMGAPQALPFRPIHAALDLRAGRLLVAYNRPAALTVHPLDEEGMPLSTGGPFTDPAVVGHFPHQVLPMPEGNGVLLVCRGDDPTAEQPENPGSLRVLAVDAHRAACTQVVAPGDGFGFGPRNAVFGPEGTWLQVVLERQNRLVTFGLHDGAIDSTPRFELALLSEPQARQRPQLAGAIELDRAGTVAYAVNRSHASTRVDGRKVDAGGENSVVAIALDAGTGRPHRLQVMPLAGLHARSIALSPDGRWLVAAIRESSVRANGQGWVDQPAGLQCFRVQPDGRLALHHHQVLDDRAAAVFWAGFAPA</sequence>
<keyword evidence="2" id="KW-0119">Carbohydrate metabolism</keyword>
<dbReference type="GO" id="GO:0017057">
    <property type="term" value="F:6-phosphogluconolactonase activity"/>
    <property type="evidence" value="ECO:0007669"/>
    <property type="project" value="TreeGrafter"/>
</dbReference>
<dbReference type="PANTHER" id="PTHR30344:SF1">
    <property type="entry name" value="6-PHOSPHOGLUCONOLACTONASE"/>
    <property type="match status" value="1"/>
</dbReference>
<evidence type="ECO:0000313" key="3">
    <source>
        <dbReference type="EMBL" id="PZQ73616.1"/>
    </source>
</evidence>
<dbReference type="Proteomes" id="UP000249135">
    <property type="component" value="Unassembled WGS sequence"/>
</dbReference>
<comment type="similarity">
    <text evidence="1">Belongs to the cycloisomerase 2 family.</text>
</comment>
<dbReference type="Gene3D" id="2.130.10.10">
    <property type="entry name" value="YVTN repeat-like/Quinoprotein amine dehydrogenase"/>
    <property type="match status" value="1"/>
</dbReference>
<evidence type="ECO:0000313" key="4">
    <source>
        <dbReference type="Proteomes" id="UP000249135"/>
    </source>
</evidence>
<gene>
    <name evidence="3" type="ORF">DI563_14380</name>
</gene>
<reference evidence="3 4" key="1">
    <citation type="submission" date="2017-08" db="EMBL/GenBank/DDBJ databases">
        <title>Infants hospitalized years apart are colonized by the same room-sourced microbial strains.</title>
        <authorList>
            <person name="Brooks B."/>
            <person name="Olm M.R."/>
            <person name="Firek B.A."/>
            <person name="Baker R."/>
            <person name="Thomas B.C."/>
            <person name="Morowitz M.J."/>
            <person name="Banfield J.F."/>
        </authorList>
    </citation>
    <scope>NUCLEOTIDE SEQUENCE [LARGE SCALE GENOMIC DNA]</scope>
    <source>
        <strain evidence="3">S2_005_003_R2_41</strain>
    </source>
</reference>
<comment type="caution">
    <text evidence="3">The sequence shown here is derived from an EMBL/GenBank/DDBJ whole genome shotgun (WGS) entry which is preliminary data.</text>
</comment>
<accession>A0A2W5Q893</accession>
<proteinExistence type="inferred from homology"/>
<organism evidence="3 4">
    <name type="scientific">Variovorax paradoxus</name>
    <dbReference type="NCBI Taxonomy" id="34073"/>
    <lineage>
        <taxon>Bacteria</taxon>
        <taxon>Pseudomonadati</taxon>
        <taxon>Pseudomonadota</taxon>
        <taxon>Betaproteobacteria</taxon>
        <taxon>Burkholderiales</taxon>
        <taxon>Comamonadaceae</taxon>
        <taxon>Variovorax</taxon>
    </lineage>
</organism>
<dbReference type="PANTHER" id="PTHR30344">
    <property type="entry name" value="6-PHOSPHOGLUCONOLACTONASE-RELATED"/>
    <property type="match status" value="1"/>
</dbReference>